<sequence length="51" mass="5930">MDPLLAEEPFTWHVGLRCGEHVQVIRWAPSQATSPRAHLECELHRLVLGRW</sequence>
<proteinExistence type="predicted"/>
<dbReference type="KEGG" id="saq:Sare_1033"/>
<name>A8M4L8_SALAI</name>
<protein>
    <submittedName>
        <fullName evidence="1">Uncharacterized protein</fullName>
    </submittedName>
</protein>
<gene>
    <name evidence="1" type="ordered locus">Sare_1033</name>
</gene>
<dbReference type="EMBL" id="CP000850">
    <property type="protein sequence ID" value="ABV96942.1"/>
    <property type="molecule type" value="Genomic_DNA"/>
</dbReference>
<organism evidence="1">
    <name type="scientific">Salinispora arenicola (strain CNS-205)</name>
    <dbReference type="NCBI Taxonomy" id="391037"/>
    <lineage>
        <taxon>Bacteria</taxon>
        <taxon>Bacillati</taxon>
        <taxon>Actinomycetota</taxon>
        <taxon>Actinomycetes</taxon>
        <taxon>Micromonosporales</taxon>
        <taxon>Micromonosporaceae</taxon>
        <taxon>Salinispora</taxon>
    </lineage>
</organism>
<dbReference type="AlphaFoldDB" id="A8M4L8"/>
<reference evidence="1" key="1">
    <citation type="submission" date="2007-10" db="EMBL/GenBank/DDBJ databases">
        <title>Complete sequence of Salinispora arenicola CNS-205.</title>
        <authorList>
            <consortium name="US DOE Joint Genome Institute"/>
            <person name="Copeland A."/>
            <person name="Lucas S."/>
            <person name="Lapidus A."/>
            <person name="Barry K."/>
            <person name="Glavina del Rio T."/>
            <person name="Dalin E."/>
            <person name="Tice H."/>
            <person name="Pitluck S."/>
            <person name="Foster B."/>
            <person name="Schmutz J."/>
            <person name="Larimer F."/>
            <person name="Land M."/>
            <person name="Hauser L."/>
            <person name="Kyrpides N."/>
            <person name="Ivanova N."/>
            <person name="Jensen P.R."/>
            <person name="Moore B.S."/>
            <person name="Penn K."/>
            <person name="Jenkins C."/>
            <person name="Udwary D."/>
            <person name="Xiang L."/>
            <person name="Gontang E."/>
            <person name="Richardson P."/>
        </authorList>
    </citation>
    <scope>NUCLEOTIDE SEQUENCE [LARGE SCALE GENOMIC DNA]</scope>
    <source>
        <strain evidence="1">CNS-205</strain>
    </source>
</reference>
<evidence type="ECO:0000313" key="1">
    <source>
        <dbReference type="EMBL" id="ABV96942.1"/>
    </source>
</evidence>
<dbReference type="HOGENOM" id="CLU_3103523_0_0_11"/>
<accession>A8M4L8</accession>